<dbReference type="Gene3D" id="1.10.287.130">
    <property type="match status" value="1"/>
</dbReference>
<dbReference type="InterPro" id="IPR001789">
    <property type="entry name" value="Sig_transdc_resp-reg_receiver"/>
</dbReference>
<dbReference type="SUPFAM" id="SSF52172">
    <property type="entry name" value="CheY-like"/>
    <property type="match status" value="3"/>
</dbReference>
<keyword evidence="3 7" id="KW-0597">Phosphoprotein</keyword>
<dbReference type="AlphaFoldDB" id="A0A3M4LHG3"/>
<dbReference type="GO" id="GO:0000155">
    <property type="term" value="F:phosphorelay sensor kinase activity"/>
    <property type="evidence" value="ECO:0007669"/>
    <property type="project" value="InterPro"/>
</dbReference>
<accession>A0A3M4LHG3</accession>
<reference evidence="12 13" key="1">
    <citation type="submission" date="2018-08" db="EMBL/GenBank/DDBJ databases">
        <title>Recombination of ecologically and evolutionarily significant loci maintains genetic cohesion in the Pseudomonas syringae species complex.</title>
        <authorList>
            <person name="Dillon M."/>
            <person name="Thakur S."/>
            <person name="Almeida R.N.D."/>
            <person name="Weir B.S."/>
            <person name="Guttman D.S."/>
        </authorList>
    </citation>
    <scope>NUCLEOTIDE SEQUENCE [LARGE SCALE GENOMIC DNA]</scope>
    <source>
        <strain evidence="12 13">ICMP 3353</strain>
    </source>
</reference>
<evidence type="ECO:0000256" key="3">
    <source>
        <dbReference type="ARBA" id="ARBA00022553"/>
    </source>
</evidence>
<feature type="transmembrane region" description="Helical" evidence="9">
    <location>
        <begin position="12"/>
        <end position="34"/>
    </location>
</feature>
<keyword evidence="9" id="KW-0812">Transmembrane</keyword>
<dbReference type="InterPro" id="IPR029016">
    <property type="entry name" value="GAF-like_dom_sf"/>
</dbReference>
<evidence type="ECO:0000313" key="12">
    <source>
        <dbReference type="EMBL" id="RMQ40837.1"/>
    </source>
</evidence>
<dbReference type="CDD" id="cd16922">
    <property type="entry name" value="HATPase_EvgS-ArcB-TorS-like"/>
    <property type="match status" value="1"/>
</dbReference>
<dbReference type="Pfam" id="PF00072">
    <property type="entry name" value="Response_reg"/>
    <property type="match status" value="3"/>
</dbReference>
<dbReference type="CDD" id="cd00082">
    <property type="entry name" value="HisKA"/>
    <property type="match status" value="1"/>
</dbReference>
<dbReference type="InterPro" id="IPR036097">
    <property type="entry name" value="HisK_dim/P_sf"/>
</dbReference>
<dbReference type="PRINTS" id="PR00344">
    <property type="entry name" value="BCTRLSENSOR"/>
</dbReference>
<dbReference type="Proteomes" id="UP000277236">
    <property type="component" value="Unassembled WGS sequence"/>
</dbReference>
<dbReference type="Gene3D" id="3.30.450.40">
    <property type="match status" value="1"/>
</dbReference>
<dbReference type="SMART" id="SM00388">
    <property type="entry name" value="HisKA"/>
    <property type="match status" value="1"/>
</dbReference>
<feature type="domain" description="Response regulatory" evidence="11">
    <location>
        <begin position="807"/>
        <end position="920"/>
    </location>
</feature>
<feature type="domain" description="Response regulatory" evidence="11">
    <location>
        <begin position="929"/>
        <end position="1045"/>
    </location>
</feature>
<evidence type="ECO:0000256" key="6">
    <source>
        <dbReference type="ARBA" id="ARBA00023012"/>
    </source>
</evidence>
<evidence type="ECO:0000313" key="13">
    <source>
        <dbReference type="Proteomes" id="UP000277236"/>
    </source>
</evidence>
<dbReference type="InterPro" id="IPR003661">
    <property type="entry name" value="HisK_dim/P_dom"/>
</dbReference>
<dbReference type="Pfam" id="PF00512">
    <property type="entry name" value="HisKA"/>
    <property type="match status" value="1"/>
</dbReference>
<keyword evidence="5 12" id="KW-0418">Kinase</keyword>
<evidence type="ECO:0000256" key="7">
    <source>
        <dbReference type="PROSITE-ProRule" id="PRU00169"/>
    </source>
</evidence>
<dbReference type="InterPro" id="IPR003018">
    <property type="entry name" value="GAF"/>
</dbReference>
<sequence>MCEISILYVRNLSLFVAITANSTVLIYRQGLFMIRTSVVDEQRFRKLLVRNVSLPLGVGVISAIFFAALISYLLSVIQWVEHTDRVINSTNRSMKLSIDMETGMRGFLLTGQESFLDPYEVAKPVLKAELKTLEELVADNPTQLDRFRRLSTLQEEWGRFAQEMIQMRRQNGEFLAATQSGRGKRITDEIRSEYDQAVAMEQQLRLTRNADVTRTTIASVVLYLIFVLAVSGILAYFGRRDLLSLSNTYSDNLKLLEDNAERLQKVAWLRNGQSELAEQVLGQLTLNTLGLHILQFFAHYLGAVVAAVYVRQEHGGLQRVASYGFSREHELKEQSIYSGEGVIGQAAQQNRIVTLDDLPHDYFKYSTGLGEGSPRSVVIVPTSNDDQVNGVIELGFLRPLTEKDSEFLELVAANIGTSIEAARYRQRLQEVLTETQQLNEELQVQQEELRTANEELEEQSRILKESQANLETQQAELEQTNEQLAEQSQALEDQRDILDSKNEELSLAQVELQARADELQRSSKYKSEFLANMSHELRTPLNSSLILAKLLAENPTDNLTEEQVKFAESIYSAGNDLLNLINDILDISKVEAGKLEVRPENSSVSRLVDGLRGMFQPLAADKHLDFTVEVQPGTPTMLFTDRQRLEQILKNLLSNAIKFTESGTVSMIVSRQPGAGIVFTVRDSGIGIAQEHQQSIFEAFRQADGTTNRRYGGTGLGLSISRDLAALLGGAISVTSAPGQGSIFSLVLPEQYVEQQGEESAAEHSTIVSSPVTTLPMASQPVAEPLPVVPQPTFADDRHKAPFSRRCILVIEDEVQFAQILFDLAHELGYDCLVAHAADEGFNLAAEYTPDAILLDMRLPDHSGLTVLQRLKELAPTRHIPVHVISVEDRQEAAMHMGAIGYAVKPTTREELKDVFARLEAKLTQKVKRILLVEDDALQRDSIARLIGDDDIEITAVGFAQEALDLLRENIYDCMIIDLKLPDMLGNELLKLMSTEDIRAFPPVIVYTGRNMTRDEEAELMKYSRSIIIKGARSPERLLDEVTLFLHKIESQLSNERQKMLKTARSRDKVFEARKILVVDDDVRNIFALTSALEHKGAVVEIARNGLEAIARLNEVEDIDLVLMDVMMPEMDGYEATIEIRKDPRWRKLPIIAVTAKAMKDDQERCLQAGSNDYLAKPIDLDRLFSLIRVWLPKMERI</sequence>
<dbReference type="Pfam" id="PF13185">
    <property type="entry name" value="GAF_2"/>
    <property type="match status" value="1"/>
</dbReference>
<dbReference type="InterPro" id="IPR004358">
    <property type="entry name" value="Sig_transdc_His_kin-like_C"/>
</dbReference>
<dbReference type="InterPro" id="IPR036890">
    <property type="entry name" value="HATPase_C_sf"/>
</dbReference>
<dbReference type="EMBL" id="RBRE01000091">
    <property type="protein sequence ID" value="RMQ40837.1"/>
    <property type="molecule type" value="Genomic_DNA"/>
</dbReference>
<dbReference type="CDD" id="cd00156">
    <property type="entry name" value="REC"/>
    <property type="match status" value="2"/>
</dbReference>
<protein>
    <recommendedName>
        <fullName evidence="2">histidine kinase</fullName>
        <ecNumber evidence="2">2.7.13.3</ecNumber>
    </recommendedName>
</protein>
<dbReference type="SMART" id="SM00448">
    <property type="entry name" value="REC"/>
    <property type="match status" value="3"/>
</dbReference>
<dbReference type="CDD" id="cd17546">
    <property type="entry name" value="REC_hyHK_CKI1_RcsC-like"/>
    <property type="match status" value="1"/>
</dbReference>
<dbReference type="PROSITE" id="PS50110">
    <property type="entry name" value="RESPONSE_REGULATORY"/>
    <property type="match status" value="3"/>
</dbReference>
<feature type="domain" description="Response regulatory" evidence="11">
    <location>
        <begin position="1075"/>
        <end position="1192"/>
    </location>
</feature>
<dbReference type="Pfam" id="PF02518">
    <property type="entry name" value="HATPase_c"/>
    <property type="match status" value="1"/>
</dbReference>
<dbReference type="FunFam" id="3.30.565.10:FF:000010">
    <property type="entry name" value="Sensor histidine kinase RcsC"/>
    <property type="match status" value="1"/>
</dbReference>
<evidence type="ECO:0000256" key="4">
    <source>
        <dbReference type="ARBA" id="ARBA00022679"/>
    </source>
</evidence>
<proteinExistence type="predicted"/>
<gene>
    <name evidence="12" type="ORF">ALQ04_04705</name>
</gene>
<evidence type="ECO:0000259" key="11">
    <source>
        <dbReference type="PROSITE" id="PS50110"/>
    </source>
</evidence>
<dbReference type="Gene3D" id="3.30.565.10">
    <property type="entry name" value="Histidine kinase-like ATPase, C-terminal domain"/>
    <property type="match status" value="1"/>
</dbReference>
<dbReference type="EC" id="2.7.13.3" evidence="2"/>
<dbReference type="CDD" id="cd19410">
    <property type="entry name" value="HK9-like_sensor"/>
    <property type="match status" value="1"/>
</dbReference>
<dbReference type="InterPro" id="IPR005467">
    <property type="entry name" value="His_kinase_dom"/>
</dbReference>
<keyword evidence="9" id="KW-1133">Transmembrane helix</keyword>
<feature type="modified residue" description="4-aspartylphosphate" evidence="7">
    <location>
        <position position="978"/>
    </location>
</feature>
<keyword evidence="4" id="KW-0808">Transferase</keyword>
<dbReference type="Gene3D" id="3.40.50.2300">
    <property type="match status" value="3"/>
</dbReference>
<keyword evidence="9" id="KW-0472">Membrane</keyword>
<dbReference type="InterPro" id="IPR011006">
    <property type="entry name" value="CheY-like_superfamily"/>
</dbReference>
<evidence type="ECO:0000256" key="1">
    <source>
        <dbReference type="ARBA" id="ARBA00000085"/>
    </source>
</evidence>
<feature type="domain" description="Histidine kinase" evidence="10">
    <location>
        <begin position="532"/>
        <end position="752"/>
    </location>
</feature>
<dbReference type="PANTHER" id="PTHR45339:SF1">
    <property type="entry name" value="HYBRID SIGNAL TRANSDUCTION HISTIDINE KINASE J"/>
    <property type="match status" value="1"/>
</dbReference>
<name>A0A3M4LHG3_PSECI</name>
<feature type="transmembrane region" description="Helical" evidence="9">
    <location>
        <begin position="54"/>
        <end position="75"/>
    </location>
</feature>
<keyword evidence="8" id="KW-0175">Coiled coil</keyword>
<organism evidence="12 13">
    <name type="scientific">Pseudomonas cichorii</name>
    <dbReference type="NCBI Taxonomy" id="36746"/>
    <lineage>
        <taxon>Bacteria</taxon>
        <taxon>Pseudomonadati</taxon>
        <taxon>Pseudomonadota</taxon>
        <taxon>Gammaproteobacteria</taxon>
        <taxon>Pseudomonadales</taxon>
        <taxon>Pseudomonadaceae</taxon>
        <taxon>Pseudomonas</taxon>
    </lineage>
</organism>
<dbReference type="SMART" id="SM00387">
    <property type="entry name" value="HATPase_c"/>
    <property type="match status" value="1"/>
</dbReference>
<dbReference type="SUPFAM" id="SSF55874">
    <property type="entry name" value="ATPase domain of HSP90 chaperone/DNA topoisomerase II/histidine kinase"/>
    <property type="match status" value="1"/>
</dbReference>
<evidence type="ECO:0000256" key="5">
    <source>
        <dbReference type="ARBA" id="ARBA00022777"/>
    </source>
</evidence>
<feature type="transmembrane region" description="Helical" evidence="9">
    <location>
        <begin position="215"/>
        <end position="237"/>
    </location>
</feature>
<feature type="modified residue" description="4-aspartylphosphate" evidence="7">
    <location>
        <position position="1125"/>
    </location>
</feature>
<dbReference type="Pfam" id="PF05227">
    <property type="entry name" value="CHASE3"/>
    <property type="match status" value="1"/>
</dbReference>
<evidence type="ECO:0000256" key="2">
    <source>
        <dbReference type="ARBA" id="ARBA00012438"/>
    </source>
</evidence>
<dbReference type="SUPFAM" id="SSF55781">
    <property type="entry name" value="GAF domain-like"/>
    <property type="match status" value="1"/>
</dbReference>
<evidence type="ECO:0000256" key="8">
    <source>
        <dbReference type="SAM" id="Coils"/>
    </source>
</evidence>
<feature type="modified residue" description="4-aspartylphosphate" evidence="7">
    <location>
        <position position="856"/>
    </location>
</feature>
<dbReference type="InterPro" id="IPR003594">
    <property type="entry name" value="HATPase_dom"/>
</dbReference>
<evidence type="ECO:0000256" key="9">
    <source>
        <dbReference type="SAM" id="Phobius"/>
    </source>
</evidence>
<dbReference type="SUPFAM" id="SSF47384">
    <property type="entry name" value="Homodimeric domain of signal transducing histidine kinase"/>
    <property type="match status" value="1"/>
</dbReference>
<dbReference type="PROSITE" id="PS50109">
    <property type="entry name" value="HIS_KIN"/>
    <property type="match status" value="1"/>
</dbReference>
<comment type="catalytic activity">
    <reaction evidence="1">
        <text>ATP + protein L-histidine = ADP + protein N-phospho-L-histidine.</text>
        <dbReference type="EC" id="2.7.13.3"/>
    </reaction>
</comment>
<comment type="caution">
    <text evidence="12">The sequence shown here is derived from an EMBL/GenBank/DDBJ whole genome shotgun (WGS) entry which is preliminary data.</text>
</comment>
<evidence type="ECO:0000259" key="10">
    <source>
        <dbReference type="PROSITE" id="PS50109"/>
    </source>
</evidence>
<dbReference type="SMART" id="SM00065">
    <property type="entry name" value="GAF"/>
    <property type="match status" value="1"/>
</dbReference>
<dbReference type="InterPro" id="IPR007891">
    <property type="entry name" value="CHASE3"/>
</dbReference>
<keyword evidence="6" id="KW-0902">Two-component regulatory system</keyword>
<dbReference type="PANTHER" id="PTHR45339">
    <property type="entry name" value="HYBRID SIGNAL TRANSDUCTION HISTIDINE KINASE J"/>
    <property type="match status" value="1"/>
</dbReference>
<feature type="coiled-coil region" evidence="8">
    <location>
        <begin position="421"/>
        <end position="522"/>
    </location>
</feature>